<dbReference type="EMBL" id="UINC01060458">
    <property type="protein sequence ID" value="SVB84982.1"/>
    <property type="molecule type" value="Genomic_DNA"/>
</dbReference>
<evidence type="ECO:0000313" key="1">
    <source>
        <dbReference type="EMBL" id="SVB84982.1"/>
    </source>
</evidence>
<gene>
    <name evidence="1" type="ORF">METZ01_LOCUS237836</name>
</gene>
<dbReference type="AlphaFoldDB" id="A0A382HCT1"/>
<reference evidence="1" key="1">
    <citation type="submission" date="2018-05" db="EMBL/GenBank/DDBJ databases">
        <authorList>
            <person name="Lanie J.A."/>
            <person name="Ng W.-L."/>
            <person name="Kazmierczak K.M."/>
            <person name="Andrzejewski T.M."/>
            <person name="Davidsen T.M."/>
            <person name="Wayne K.J."/>
            <person name="Tettelin H."/>
            <person name="Glass J.I."/>
            <person name="Rusch D."/>
            <person name="Podicherti R."/>
            <person name="Tsui H.-C.T."/>
            <person name="Winkler M.E."/>
        </authorList>
    </citation>
    <scope>NUCLEOTIDE SEQUENCE</scope>
</reference>
<protein>
    <submittedName>
        <fullName evidence="1">Uncharacterized protein</fullName>
    </submittedName>
</protein>
<proteinExistence type="predicted"/>
<organism evidence="1">
    <name type="scientific">marine metagenome</name>
    <dbReference type="NCBI Taxonomy" id="408172"/>
    <lineage>
        <taxon>unclassified sequences</taxon>
        <taxon>metagenomes</taxon>
        <taxon>ecological metagenomes</taxon>
    </lineage>
</organism>
<name>A0A382HCT1_9ZZZZ</name>
<feature type="non-terminal residue" evidence="1">
    <location>
        <position position="52"/>
    </location>
</feature>
<accession>A0A382HCT1</accession>
<sequence>MKSILNSKILHLQRITLATVYNTQKGFLVRTNEEKLLQFQSFQEIVWIFPAQ</sequence>